<accession>A0A212KM66</accession>
<name>A0A212KM66_9PROT</name>
<reference evidence="1" key="1">
    <citation type="submission" date="2016-04" db="EMBL/GenBank/DDBJ databases">
        <authorList>
            <person name="Evans L.H."/>
            <person name="Alamgir A."/>
            <person name="Owens N."/>
            <person name="Weber N.D."/>
            <person name="Virtaneva K."/>
            <person name="Barbian K."/>
            <person name="Babar A."/>
            <person name="Rosenke K."/>
        </authorList>
    </citation>
    <scope>NUCLEOTIDE SEQUENCE</scope>
    <source>
        <strain evidence="1">86</strain>
    </source>
</reference>
<sequence length="169" mass="17736">MARVGGGGGVRGLPGLRCGAFRGRAGGYVAARGAGGGKTEDLRGEAGVMKRVGLAVLVAVACLGRPACAQDLDAAGFQQACRELLEIYKARDTERFFAWQTTSAAEAMRAGICRGTLSEYLRHPQCPRGWSVAATDWFAMAGRVVRVDLGTVRGLPDLLTVSACDYGAR</sequence>
<dbReference type="AlphaFoldDB" id="A0A212KM66"/>
<proteinExistence type="predicted"/>
<dbReference type="EMBL" id="FLUO01000003">
    <property type="protein sequence ID" value="SBW12826.1"/>
    <property type="molecule type" value="Genomic_DNA"/>
</dbReference>
<protein>
    <submittedName>
        <fullName evidence="1">Uncharacterized protein</fullName>
    </submittedName>
</protein>
<gene>
    <name evidence="1" type="ORF">KL86APRO_30317</name>
</gene>
<evidence type="ECO:0000313" key="1">
    <source>
        <dbReference type="EMBL" id="SBW12826.1"/>
    </source>
</evidence>
<organism evidence="1">
    <name type="scientific">uncultured Alphaproteobacteria bacterium</name>
    <dbReference type="NCBI Taxonomy" id="91750"/>
    <lineage>
        <taxon>Bacteria</taxon>
        <taxon>Pseudomonadati</taxon>
        <taxon>Pseudomonadota</taxon>
        <taxon>Alphaproteobacteria</taxon>
        <taxon>environmental samples</taxon>
    </lineage>
</organism>